<comment type="similarity">
    <text evidence="2">Belongs to the leprecan family.</text>
</comment>
<accession>A0A7K7BF94</accession>
<reference evidence="14 15" key="1">
    <citation type="submission" date="2019-09" db="EMBL/GenBank/DDBJ databases">
        <title>Bird 10,000 Genomes (B10K) Project - Family phase.</title>
        <authorList>
            <person name="Zhang G."/>
        </authorList>
    </citation>
    <scope>NUCLEOTIDE SEQUENCE [LARGE SCALE GENOMIC DNA]</scope>
    <source>
        <strain evidence="14">B10K-MSB-03</strain>
    </source>
</reference>
<name>A0A7K7BF94_9AVES</name>
<dbReference type="AlphaFoldDB" id="A0A7K7BF94"/>
<feature type="domain" description="Leprecan-like alpha-helical" evidence="13">
    <location>
        <begin position="260"/>
        <end position="338"/>
    </location>
</feature>
<comment type="function">
    <text evidence="6">Part of a complex composed of PLOD1, P3H3 and P3H4 that catalyzes hydroxylation of lysine residues in collagen alpha chains and is required for normal assembly and cross-linking of collagen fibrils. Required for normal bone density and normal skin stability via its role in hydroxylation of lysine residues in collagen alpha chains and in collagen fibril assembly.</text>
</comment>
<evidence type="ECO:0000256" key="4">
    <source>
        <dbReference type="ARBA" id="ARBA00022824"/>
    </source>
</evidence>
<dbReference type="GO" id="GO:0005783">
    <property type="term" value="C:endoplasmic reticulum"/>
    <property type="evidence" value="ECO:0007669"/>
    <property type="project" value="UniProtKB-SubCell"/>
</dbReference>
<evidence type="ECO:0000256" key="6">
    <source>
        <dbReference type="ARBA" id="ARBA00057860"/>
    </source>
</evidence>
<evidence type="ECO:0000256" key="8">
    <source>
        <dbReference type="ARBA" id="ARBA00072458"/>
    </source>
</evidence>
<dbReference type="InterPro" id="IPR056585">
    <property type="entry name" value="Leprecan_dom"/>
</dbReference>
<proteinExistence type="inferred from homology"/>
<evidence type="ECO:0000259" key="13">
    <source>
        <dbReference type="Pfam" id="PF23557"/>
    </source>
</evidence>
<evidence type="ECO:0000256" key="3">
    <source>
        <dbReference type="ARBA" id="ARBA00022729"/>
    </source>
</evidence>
<feature type="non-terminal residue" evidence="14">
    <location>
        <position position="454"/>
    </location>
</feature>
<dbReference type="Pfam" id="PF23557">
    <property type="entry name" value="TPR_leprecan"/>
    <property type="match status" value="2"/>
</dbReference>
<evidence type="ECO:0000256" key="7">
    <source>
        <dbReference type="ARBA" id="ARBA00061846"/>
    </source>
</evidence>
<dbReference type="GO" id="GO:0030199">
    <property type="term" value="P:collagen fibril organization"/>
    <property type="evidence" value="ECO:0007669"/>
    <property type="project" value="TreeGrafter"/>
</dbReference>
<keyword evidence="3" id="KW-0732">Signal</keyword>
<dbReference type="InterPro" id="IPR052284">
    <property type="entry name" value="Collagen_mod_leprecan"/>
</dbReference>
<evidence type="ECO:0000313" key="14">
    <source>
        <dbReference type="EMBL" id="NWY06858.1"/>
    </source>
</evidence>
<gene>
    <name evidence="14" type="primary">P3h4</name>
    <name evidence="14" type="ORF">NOTORN_R09192</name>
</gene>
<organism evidence="14 15">
    <name type="scientific">Nothoprocta ornata</name>
    <dbReference type="NCBI Taxonomy" id="83376"/>
    <lineage>
        <taxon>Eukaryota</taxon>
        <taxon>Metazoa</taxon>
        <taxon>Chordata</taxon>
        <taxon>Craniata</taxon>
        <taxon>Vertebrata</taxon>
        <taxon>Euteleostomi</taxon>
        <taxon>Archelosauria</taxon>
        <taxon>Archosauria</taxon>
        <taxon>Dinosauria</taxon>
        <taxon>Saurischia</taxon>
        <taxon>Theropoda</taxon>
        <taxon>Coelurosauria</taxon>
        <taxon>Aves</taxon>
        <taxon>Palaeognathae</taxon>
        <taxon>Tinamiformes</taxon>
        <taxon>Tinamidae</taxon>
        <taxon>Nothoprocta</taxon>
    </lineage>
</organism>
<evidence type="ECO:0000256" key="2">
    <source>
        <dbReference type="ARBA" id="ARBA00006487"/>
    </source>
</evidence>
<comment type="subunit">
    <text evidence="7">Interacts with PLOD1, P3H3 and PPIB. Identified in a complex with PLOD1 and P3H3.</text>
</comment>
<dbReference type="Proteomes" id="UP000531938">
    <property type="component" value="Unassembled WGS sequence"/>
</dbReference>
<feature type="compositionally biased region" description="Acidic residues" evidence="12">
    <location>
        <begin position="409"/>
        <end position="434"/>
    </location>
</feature>
<evidence type="ECO:0000256" key="5">
    <source>
        <dbReference type="ARBA" id="ARBA00023180"/>
    </source>
</evidence>
<dbReference type="PANTHER" id="PTHR13986:SF4">
    <property type="entry name" value="ENDOPLASMIC RETICULUM PROTEIN SC65"/>
    <property type="match status" value="1"/>
</dbReference>
<evidence type="ECO:0000256" key="10">
    <source>
        <dbReference type="ARBA" id="ARBA00078679"/>
    </source>
</evidence>
<protein>
    <recommendedName>
        <fullName evidence="8">Endoplasmic reticulum protein SC65</fullName>
    </recommendedName>
    <alternativeName>
        <fullName evidence="9">Leprecan-like protein 4</fullName>
    </alternativeName>
    <alternativeName>
        <fullName evidence="11">Prolyl 3-hydroxylase family member 4</fullName>
    </alternativeName>
    <alternativeName>
        <fullName evidence="10">Synaptonemal complex protein SC65</fullName>
    </alternativeName>
</protein>
<comment type="subcellular location">
    <subcellularLocation>
        <location evidence="1">Endoplasmic reticulum</location>
    </subcellularLocation>
</comment>
<feature type="non-terminal residue" evidence="14">
    <location>
        <position position="1"/>
    </location>
</feature>
<keyword evidence="4" id="KW-0256">Endoplasmic reticulum</keyword>
<evidence type="ECO:0000313" key="15">
    <source>
        <dbReference type="Proteomes" id="UP000531938"/>
    </source>
</evidence>
<comment type="caution">
    <text evidence="14">The sequence shown here is derived from an EMBL/GenBank/DDBJ whole genome shotgun (WGS) entry which is preliminary data.</text>
</comment>
<feature type="domain" description="Leprecan-like alpha-helical" evidence="13">
    <location>
        <begin position="9"/>
        <end position="238"/>
    </location>
</feature>
<dbReference type="GO" id="GO:0005518">
    <property type="term" value="F:collagen binding"/>
    <property type="evidence" value="ECO:0007669"/>
    <property type="project" value="TreeGrafter"/>
</dbReference>
<feature type="region of interest" description="Disordered" evidence="12">
    <location>
        <begin position="409"/>
        <end position="454"/>
    </location>
</feature>
<evidence type="ECO:0000256" key="12">
    <source>
        <dbReference type="SAM" id="MobiDB-lite"/>
    </source>
</evidence>
<sequence length="454" mass="51381">FPAAALEPLPRAYARALAHYAAARWAESARALEASLRLHRLLRDSEGHCHRRCAESPAEPAEAAAEGGAEPPAEWEQELRLFGRLLRRAGCLRACKRGLPVFQLRYPPAQTLRDFQRRLPYQYLHYALFKCNKLEKAVAAAYTFLQKNPAHEMTRRYLHYYRTMVDVDEHLVDLEAQPYEPTFVRAVKLYNGGDFRSSAAHMEQALAEYYKAYESCLAGCEGARELQDFKDFYPAVAGGLGTAGDGAGGAHCLTPPPVRTDLLASVLRCKVDCEAELTPNVGGYFVEKFVATMYHYLQFAYYKLNDVRNAVQSVASYMLFDPADAVMQQNLVYYRFHRQRWHLQDEDFQPRAEAVRYHNQTVALRTMLDFAQQHLQADDEVGGTRARGPGGCPAPTLLPVSLLQMEVDGDEESDTWDLPSDGEFEGEGDYEEGFVAEWWQEPRTKGDKDEEGDK</sequence>
<keyword evidence="15" id="KW-1185">Reference proteome</keyword>
<evidence type="ECO:0000256" key="11">
    <source>
        <dbReference type="ARBA" id="ARBA00082188"/>
    </source>
</evidence>
<evidence type="ECO:0000256" key="1">
    <source>
        <dbReference type="ARBA" id="ARBA00004240"/>
    </source>
</evidence>
<evidence type="ECO:0000256" key="9">
    <source>
        <dbReference type="ARBA" id="ARBA00076444"/>
    </source>
</evidence>
<dbReference type="EMBL" id="VZSH01000348">
    <property type="protein sequence ID" value="NWY06858.1"/>
    <property type="molecule type" value="Genomic_DNA"/>
</dbReference>
<dbReference type="FunFam" id="1.25.40.10:FF:000119">
    <property type="entry name" value="synaptonemal complex protein SC65"/>
    <property type="match status" value="1"/>
</dbReference>
<dbReference type="Gene3D" id="1.25.40.10">
    <property type="entry name" value="Tetratricopeptide repeat domain"/>
    <property type="match status" value="1"/>
</dbReference>
<dbReference type="PANTHER" id="PTHR13986">
    <property type="entry name" value="PROTEIN LYSINE HYDROXYLATION COMPLEX COMPONENT"/>
    <property type="match status" value="1"/>
</dbReference>
<dbReference type="InterPro" id="IPR011990">
    <property type="entry name" value="TPR-like_helical_dom_sf"/>
</dbReference>
<keyword evidence="5" id="KW-0325">Glycoprotein</keyword>